<accession>A0ABQ2AM24</accession>
<dbReference type="Proteomes" id="UP000643279">
    <property type="component" value="Unassembled WGS sequence"/>
</dbReference>
<dbReference type="EMBL" id="BMFW01000005">
    <property type="protein sequence ID" value="GGH93883.1"/>
    <property type="molecule type" value="Genomic_DNA"/>
</dbReference>
<dbReference type="Gene3D" id="3.30.1330.70">
    <property type="entry name" value="Holliday junction resolvase RusA"/>
    <property type="match status" value="1"/>
</dbReference>
<protein>
    <recommendedName>
        <fullName evidence="3">RusA-like resolvase</fullName>
    </recommendedName>
</protein>
<keyword evidence="2" id="KW-1185">Reference proteome</keyword>
<comment type="caution">
    <text evidence="1">The sequence shown here is derived from an EMBL/GenBank/DDBJ whole genome shotgun (WGS) entry which is preliminary data.</text>
</comment>
<dbReference type="SUPFAM" id="SSF103084">
    <property type="entry name" value="Holliday junction resolvase RusA"/>
    <property type="match status" value="1"/>
</dbReference>
<dbReference type="RefSeq" id="WP_188571080.1">
    <property type="nucleotide sequence ID" value="NZ_BMFW01000005.1"/>
</dbReference>
<reference evidence="2" key="1">
    <citation type="journal article" date="2019" name="Int. J. Syst. Evol. Microbiol.">
        <title>The Global Catalogue of Microorganisms (GCM) 10K type strain sequencing project: providing services to taxonomists for standard genome sequencing and annotation.</title>
        <authorList>
            <consortium name="The Broad Institute Genomics Platform"/>
            <consortium name="The Broad Institute Genome Sequencing Center for Infectious Disease"/>
            <person name="Wu L."/>
            <person name="Ma J."/>
        </authorList>
    </citation>
    <scope>NUCLEOTIDE SEQUENCE [LARGE SCALE GENOMIC DNA]</scope>
    <source>
        <strain evidence="2">CGMCC 1.12778</strain>
    </source>
</reference>
<proteinExistence type="predicted"/>
<gene>
    <name evidence="1" type="ORF">GCM10007170_15790</name>
</gene>
<evidence type="ECO:0008006" key="3">
    <source>
        <dbReference type="Google" id="ProtNLM"/>
    </source>
</evidence>
<name>A0ABQ2AM24_9MICC</name>
<sequence>MTRTVQFTIPAPCGWINSNQRLHRQAEAKLTKQWRAAGLLSVGPDWEPFDGPVHVTAWFTKARAGRYDPNNLWPTVKAVLDGVVDSGLLVDDDHVHVVGPDMRHGGKGEPAVLLRIVRM</sequence>
<evidence type="ECO:0000313" key="2">
    <source>
        <dbReference type="Proteomes" id="UP000643279"/>
    </source>
</evidence>
<organism evidence="1 2">
    <name type="scientific">Arthrobacter liuii</name>
    <dbReference type="NCBI Taxonomy" id="1476996"/>
    <lineage>
        <taxon>Bacteria</taxon>
        <taxon>Bacillati</taxon>
        <taxon>Actinomycetota</taxon>
        <taxon>Actinomycetes</taxon>
        <taxon>Micrococcales</taxon>
        <taxon>Micrococcaceae</taxon>
        <taxon>Arthrobacter</taxon>
    </lineage>
</organism>
<evidence type="ECO:0000313" key="1">
    <source>
        <dbReference type="EMBL" id="GGH93883.1"/>
    </source>
</evidence>
<dbReference type="InterPro" id="IPR036614">
    <property type="entry name" value="RusA-like_sf"/>
</dbReference>